<dbReference type="EMBL" id="BDQI01000062">
    <property type="protein sequence ID" value="GAX58719.1"/>
    <property type="molecule type" value="Genomic_DNA"/>
</dbReference>
<comment type="caution">
    <text evidence="1">The sequence shown here is derived from an EMBL/GenBank/DDBJ whole genome shotgun (WGS) entry which is preliminary data.</text>
</comment>
<dbReference type="Proteomes" id="UP000217446">
    <property type="component" value="Unassembled WGS sequence"/>
</dbReference>
<evidence type="ECO:0000313" key="1">
    <source>
        <dbReference type="EMBL" id="GAX58719.1"/>
    </source>
</evidence>
<proteinExistence type="predicted"/>
<name>A0A286PGP0_STROL</name>
<reference evidence="2" key="1">
    <citation type="submission" date="2017-05" db="EMBL/GenBank/DDBJ databases">
        <title>Streptomyces olivochromogenes NBRC 3561 whole genome shotgun sequence.</title>
        <authorList>
            <person name="Dohra H."/>
            <person name="Kodani S."/>
        </authorList>
    </citation>
    <scope>NUCLEOTIDE SEQUENCE [LARGE SCALE GENOMIC DNA]</scope>
    <source>
        <strain evidence="2">NBRC 3561</strain>
    </source>
</reference>
<dbReference type="AlphaFoldDB" id="A0A286PGP0"/>
<sequence length="102" mass="11232">MELIPSQMAALRVFVGLAGRLRVPPADGLAEQVRTASCDHGIKRWRLYLTEEQIASVAYGFWLHRMTGSAAEANRFAREYGIAHTPGRENALGSSPDLPRPV</sequence>
<dbReference type="InterPro" id="IPR046302">
    <property type="entry name" value="DUF6417"/>
</dbReference>
<protein>
    <submittedName>
        <fullName evidence="1">Uncharacterized protein</fullName>
    </submittedName>
</protein>
<organism evidence="1 2">
    <name type="scientific">Streptomyces olivochromogenes</name>
    <dbReference type="NCBI Taxonomy" id="1963"/>
    <lineage>
        <taxon>Bacteria</taxon>
        <taxon>Bacillati</taxon>
        <taxon>Actinomycetota</taxon>
        <taxon>Actinomycetes</taxon>
        <taxon>Kitasatosporales</taxon>
        <taxon>Streptomycetaceae</taxon>
        <taxon>Streptomyces</taxon>
    </lineage>
</organism>
<keyword evidence="2" id="KW-1185">Reference proteome</keyword>
<gene>
    <name evidence="1" type="ORF">SO3561_10294</name>
</gene>
<evidence type="ECO:0000313" key="2">
    <source>
        <dbReference type="Proteomes" id="UP000217446"/>
    </source>
</evidence>
<dbReference type="Pfam" id="PF19981">
    <property type="entry name" value="DUF6417"/>
    <property type="match status" value="1"/>
</dbReference>
<accession>A0A286PGP0</accession>